<dbReference type="EMBL" id="CM008054">
    <property type="protein sequence ID" value="PVH31044.1"/>
    <property type="molecule type" value="Genomic_DNA"/>
</dbReference>
<dbReference type="Pfam" id="PF08417">
    <property type="entry name" value="PaO"/>
    <property type="match status" value="1"/>
</dbReference>
<feature type="domain" description="Pheophorbide a oxygenase" evidence="8">
    <location>
        <begin position="8"/>
        <end position="84"/>
    </location>
</feature>
<dbReference type="GO" id="GO:0016020">
    <property type="term" value="C:membrane"/>
    <property type="evidence" value="ECO:0007669"/>
    <property type="project" value="UniProtKB-SubCell"/>
</dbReference>
<proteinExistence type="predicted"/>
<feature type="transmembrane region" description="Helical" evidence="7">
    <location>
        <begin position="159"/>
        <end position="178"/>
    </location>
</feature>
<keyword evidence="4 7" id="KW-1133">Transmembrane helix</keyword>
<dbReference type="PANTHER" id="PTHR21266">
    <property type="entry name" value="IRON-SULFUR DOMAIN CONTAINING PROTEIN"/>
    <property type="match status" value="1"/>
</dbReference>
<dbReference type="InterPro" id="IPR050584">
    <property type="entry name" value="Cholesterol_7-desaturase"/>
</dbReference>
<dbReference type="Proteomes" id="UP000243499">
    <property type="component" value="Chromosome 9"/>
</dbReference>
<dbReference type="PANTHER" id="PTHR21266:SF32">
    <property type="entry name" value="CHOLESTEROL 7-DESATURASE NVD"/>
    <property type="match status" value="1"/>
</dbReference>
<evidence type="ECO:0000313" key="9">
    <source>
        <dbReference type="EMBL" id="PVH31044.1"/>
    </source>
</evidence>
<comment type="subcellular location">
    <subcellularLocation>
        <location evidence="1">Membrane</location>
    </subcellularLocation>
</comment>
<evidence type="ECO:0000259" key="8">
    <source>
        <dbReference type="Pfam" id="PF08417"/>
    </source>
</evidence>
<evidence type="ECO:0000256" key="2">
    <source>
        <dbReference type="ARBA" id="ARBA00022692"/>
    </source>
</evidence>
<protein>
    <recommendedName>
        <fullName evidence="8">Pheophorbide a oxygenase domain-containing protein</fullName>
    </recommendedName>
</protein>
<dbReference type="GO" id="GO:0010277">
    <property type="term" value="F:chlorophyllide a oxygenase activity"/>
    <property type="evidence" value="ECO:0007669"/>
    <property type="project" value="InterPro"/>
</dbReference>
<evidence type="ECO:0000256" key="4">
    <source>
        <dbReference type="ARBA" id="ARBA00022989"/>
    </source>
</evidence>
<organism evidence="9">
    <name type="scientific">Panicum hallii</name>
    <dbReference type="NCBI Taxonomy" id="206008"/>
    <lineage>
        <taxon>Eukaryota</taxon>
        <taxon>Viridiplantae</taxon>
        <taxon>Streptophyta</taxon>
        <taxon>Embryophyta</taxon>
        <taxon>Tracheophyta</taxon>
        <taxon>Spermatophyta</taxon>
        <taxon>Magnoliopsida</taxon>
        <taxon>Liliopsida</taxon>
        <taxon>Poales</taxon>
        <taxon>Poaceae</taxon>
        <taxon>PACMAD clade</taxon>
        <taxon>Panicoideae</taxon>
        <taxon>Panicodae</taxon>
        <taxon>Paniceae</taxon>
        <taxon>Panicinae</taxon>
        <taxon>Panicum</taxon>
        <taxon>Panicum sect. Panicum</taxon>
    </lineage>
</organism>
<evidence type="ECO:0000256" key="7">
    <source>
        <dbReference type="SAM" id="Phobius"/>
    </source>
</evidence>
<dbReference type="InterPro" id="IPR013626">
    <property type="entry name" value="PaO"/>
</dbReference>
<keyword evidence="3" id="KW-0809">Transit peptide</keyword>
<reference evidence="9" key="1">
    <citation type="submission" date="2018-04" db="EMBL/GenBank/DDBJ databases">
        <title>WGS assembly of Panicum hallii.</title>
        <authorList>
            <person name="Lovell J."/>
            <person name="Jenkins J."/>
            <person name="Lowry D."/>
            <person name="Mamidi S."/>
            <person name="Sreedasyam A."/>
            <person name="Weng X."/>
            <person name="Barry K."/>
            <person name="Bonette J."/>
            <person name="Campitelli B."/>
            <person name="Daum C."/>
            <person name="Gordon S."/>
            <person name="Gould B."/>
            <person name="Lipzen A."/>
            <person name="Macqueen A."/>
            <person name="Palacio-Mejia J."/>
            <person name="Plott C."/>
            <person name="Shakirov E."/>
            <person name="Shu S."/>
            <person name="Yoshinaga Y."/>
            <person name="Zane M."/>
            <person name="Rokhsar D."/>
            <person name="Grimwood J."/>
            <person name="Schmutz J."/>
            <person name="Juenger T."/>
        </authorList>
    </citation>
    <scope>NUCLEOTIDE SEQUENCE [LARGE SCALE GENOMIC DNA]</scope>
    <source>
        <strain evidence="9">FIL2</strain>
    </source>
</reference>
<keyword evidence="2 7" id="KW-0812">Transmembrane</keyword>
<evidence type="ECO:0000256" key="6">
    <source>
        <dbReference type="ARBA" id="ARBA00023136"/>
    </source>
</evidence>
<evidence type="ECO:0000256" key="3">
    <source>
        <dbReference type="ARBA" id="ARBA00022946"/>
    </source>
</evidence>
<dbReference type="AlphaFoldDB" id="A0A2T8I035"/>
<evidence type="ECO:0000256" key="1">
    <source>
        <dbReference type="ARBA" id="ARBA00004370"/>
    </source>
</evidence>
<sequence>MEGGNFQFKAPCTLQGTNPRKVNVDGEMEPWFMFVIFCAPVSPGRSRLIWLSQRGRTPTCSQNRIFDSDLYLLHIEERNFATVGLDNWYQACYVPTSSDGMVIAFRNWFRTYCKNQIIWATPQVDQLPSIQAKDELLDRYWSHVVQCRSCSAALKAMKALGVILQVASVAVIGFLALANGTLATSVVHRAVIVSAAKNFYFEDYVHAFK</sequence>
<keyword evidence="6 7" id="KW-0472">Membrane</keyword>
<name>A0A2T8I035_9POAL</name>
<gene>
    <name evidence="9" type="ORF">PAHAL_9G044100</name>
</gene>
<dbReference type="Gramene" id="PVH31044">
    <property type="protein sequence ID" value="PVH31044"/>
    <property type="gene ID" value="PAHAL_9G044100"/>
</dbReference>
<dbReference type="GO" id="GO:0005737">
    <property type="term" value="C:cytoplasm"/>
    <property type="evidence" value="ECO:0007669"/>
    <property type="project" value="TreeGrafter"/>
</dbReference>
<keyword evidence="5" id="KW-0560">Oxidoreductase</keyword>
<accession>A0A2T8I035</accession>
<dbReference type="SUPFAM" id="SSF55961">
    <property type="entry name" value="Bet v1-like"/>
    <property type="match status" value="1"/>
</dbReference>
<evidence type="ECO:0000256" key="5">
    <source>
        <dbReference type="ARBA" id="ARBA00023002"/>
    </source>
</evidence>